<feature type="region of interest" description="Disordered" evidence="1">
    <location>
        <begin position="1"/>
        <end position="22"/>
    </location>
</feature>
<accession>A0A813NS44</accession>
<proteinExistence type="predicted"/>
<gene>
    <name evidence="2" type="ORF">OXX778_LOCUS3535</name>
</gene>
<dbReference type="Proteomes" id="UP000663879">
    <property type="component" value="Unassembled WGS sequence"/>
</dbReference>
<reference evidence="2" key="1">
    <citation type="submission" date="2021-02" db="EMBL/GenBank/DDBJ databases">
        <authorList>
            <person name="Nowell W R."/>
        </authorList>
    </citation>
    <scope>NUCLEOTIDE SEQUENCE</scope>
    <source>
        <strain evidence="2">Ploen Becks lab</strain>
    </source>
</reference>
<comment type="caution">
    <text evidence="2">The sequence shown here is derived from an EMBL/GenBank/DDBJ whole genome shotgun (WGS) entry which is preliminary data.</text>
</comment>
<evidence type="ECO:0000256" key="1">
    <source>
        <dbReference type="SAM" id="MobiDB-lite"/>
    </source>
</evidence>
<dbReference type="AlphaFoldDB" id="A0A813NS44"/>
<name>A0A813NS44_9BILA</name>
<protein>
    <submittedName>
        <fullName evidence="2">Uncharacterized protein</fullName>
    </submittedName>
</protein>
<keyword evidence="3" id="KW-1185">Reference proteome</keyword>
<feature type="compositionally biased region" description="Polar residues" evidence="1">
    <location>
        <begin position="140"/>
        <end position="152"/>
    </location>
</feature>
<evidence type="ECO:0000313" key="3">
    <source>
        <dbReference type="Proteomes" id="UP000663879"/>
    </source>
</evidence>
<dbReference type="EMBL" id="CAJNOC010000316">
    <property type="protein sequence ID" value="CAF0743795.1"/>
    <property type="molecule type" value="Genomic_DNA"/>
</dbReference>
<feature type="region of interest" description="Disordered" evidence="1">
    <location>
        <begin position="134"/>
        <end position="158"/>
    </location>
</feature>
<sequence length="215" mass="24970">MNKDFHQEDFESEPADNNSLLEDFGACYPDPRDIENILNLPSEEEQKMLLACSFKKYYEDCKIPRFVKIYNYSFDNIPPKLLEQFRKEDEEIDRMEENIIVSENSEPDVSIRNTQLNKHNKILNSMNEIFDQNRSDKSQDNFQESSVGQHSTISHLKSHNNLSSSKIISNSRISLDQNDLNSLKLQLDKKDDSPLIPRCLSQAQNTCSNPLPKRP</sequence>
<evidence type="ECO:0000313" key="2">
    <source>
        <dbReference type="EMBL" id="CAF0743795.1"/>
    </source>
</evidence>
<organism evidence="2 3">
    <name type="scientific">Brachionus calyciflorus</name>
    <dbReference type="NCBI Taxonomy" id="104777"/>
    <lineage>
        <taxon>Eukaryota</taxon>
        <taxon>Metazoa</taxon>
        <taxon>Spiralia</taxon>
        <taxon>Gnathifera</taxon>
        <taxon>Rotifera</taxon>
        <taxon>Eurotatoria</taxon>
        <taxon>Monogononta</taxon>
        <taxon>Pseudotrocha</taxon>
        <taxon>Ploima</taxon>
        <taxon>Brachionidae</taxon>
        <taxon>Brachionus</taxon>
    </lineage>
</organism>